<comment type="caution">
    <text evidence="1">The sequence shown here is derived from an EMBL/GenBank/DDBJ whole genome shotgun (WGS) entry which is preliminary data.</text>
</comment>
<accession>A0ABY3DSK5</accession>
<proteinExistence type="predicted"/>
<gene>
    <name evidence="1" type="ORF">FO470_18005</name>
</gene>
<dbReference type="InterPro" id="IPR010642">
    <property type="entry name" value="Invasion_prot_B"/>
</dbReference>
<dbReference type="Proteomes" id="UP000315321">
    <property type="component" value="Unassembled WGS sequence"/>
</dbReference>
<keyword evidence="2" id="KW-1185">Reference proteome</keyword>
<dbReference type="EMBL" id="VMBP01000006">
    <property type="protein sequence ID" value="TSJ60634.1"/>
    <property type="molecule type" value="Genomic_DNA"/>
</dbReference>
<protein>
    <recommendedName>
        <fullName evidence="3">Invasion associated locus B family protein</fullName>
    </recommendedName>
</protein>
<dbReference type="Pfam" id="PF06776">
    <property type="entry name" value="IalB"/>
    <property type="match status" value="1"/>
</dbReference>
<reference evidence="1 2" key="1">
    <citation type="submission" date="2019-07" db="EMBL/GenBank/DDBJ databases">
        <authorList>
            <person name="Grouzdev D.S."/>
        </authorList>
    </citation>
    <scope>NUCLEOTIDE SEQUENCE [LARGE SCALE GENOMIC DNA]</scope>
    <source>
        <strain evidence="1 2">3C</strain>
    </source>
</reference>
<name>A0ABY3DSK5_9HYPH</name>
<sequence>MSGESLRAAPRRTIRRTETMARRTARAAFAGLALAFIGATSAGAQGAPKLVGQFGDWGVYVDTSGSGKICYALSQPKSRQPSGLTRDPAYFFISTRTAENVRGEVSVVMGFPLKEGTDATLTIGPANFGLYTRGTGAWVRNVAEEKKLIDTMRKGRDVVVKSTSVRGNVTTDTYSLNGISAAVDRATQECR</sequence>
<dbReference type="InterPro" id="IPR038696">
    <property type="entry name" value="IalB_sf"/>
</dbReference>
<dbReference type="Gene3D" id="2.60.40.1880">
    <property type="entry name" value="Invasion associated locus B (IalB) protein"/>
    <property type="match status" value="1"/>
</dbReference>
<evidence type="ECO:0000313" key="2">
    <source>
        <dbReference type="Proteomes" id="UP000315321"/>
    </source>
</evidence>
<evidence type="ECO:0008006" key="3">
    <source>
        <dbReference type="Google" id="ProtNLM"/>
    </source>
</evidence>
<organism evidence="1 2">
    <name type="scientific">Ancylobacter moscoviensis</name>
    <dbReference type="NCBI Taxonomy" id="2597768"/>
    <lineage>
        <taxon>Bacteria</taxon>
        <taxon>Pseudomonadati</taxon>
        <taxon>Pseudomonadota</taxon>
        <taxon>Alphaproteobacteria</taxon>
        <taxon>Hyphomicrobiales</taxon>
        <taxon>Xanthobacteraceae</taxon>
        <taxon>Ancylobacter</taxon>
    </lineage>
</organism>
<evidence type="ECO:0000313" key="1">
    <source>
        <dbReference type="EMBL" id="TSJ60634.1"/>
    </source>
</evidence>